<dbReference type="PANTHER" id="PTHR42913">
    <property type="entry name" value="APOPTOSIS-INDUCING FACTOR 1"/>
    <property type="match status" value="1"/>
</dbReference>
<dbReference type="PRINTS" id="PR00411">
    <property type="entry name" value="PNDRDTASEI"/>
</dbReference>
<evidence type="ECO:0000313" key="8">
    <source>
        <dbReference type="Proteomes" id="UP000000238"/>
    </source>
</evidence>
<dbReference type="Proteomes" id="UP000000238">
    <property type="component" value="Chromosome"/>
</dbReference>
<dbReference type="AlphaFoldDB" id="Q2S7W1"/>
<evidence type="ECO:0000259" key="6">
    <source>
        <dbReference type="Pfam" id="PF07992"/>
    </source>
</evidence>
<dbReference type="EMBL" id="CP000155">
    <property type="protein sequence ID" value="ABC33263.1"/>
    <property type="molecule type" value="Genomic_DNA"/>
</dbReference>
<dbReference type="SUPFAM" id="SSF51905">
    <property type="entry name" value="FAD/NAD(P)-binding domain"/>
    <property type="match status" value="1"/>
</dbReference>
<sequence>MSIPKIVVVGGGAGGLELVTRLGNALGKKKRAVVHLVDCNPTHLWKPLLHEVATGSMDSGIDEISYRSHAFYHGFTFHLGKMHSLDRQARTISLAPMHDARGDEISPERTLAYDYLVLALGSQTNDFGTPGAAEYCAFLDSRQQADLFHKNLINTYLRLSNQASEGKPVVLNIGIVGAGATGVELAAELHNTTALLSAYGLKLAPENLKVTIIEAGPRVLPALPTRISNAVVEELGKLNIEIKTNTKVTKVTDKGFETGDGDFITADMRVWAAGVKAPDFLQGIDGLETTRNNQVEVLPSLQATKDDRIFAIGDCASCPQPNGSKVPPRAQSAHQMASHVYINLRHLLANKPLKSYIYKDHGSLVSLSRYSTVGNLMGNLTGKSMMIEGRIARFVYISLYRLHQIALHGYIKTALIMFSARINKIIRPRLKLH</sequence>
<dbReference type="Pfam" id="PF07992">
    <property type="entry name" value="Pyr_redox_2"/>
    <property type="match status" value="1"/>
</dbReference>
<dbReference type="InterPro" id="IPR036188">
    <property type="entry name" value="FAD/NAD-bd_sf"/>
</dbReference>
<comment type="cofactor">
    <cofactor evidence="1">
        <name>FAD</name>
        <dbReference type="ChEBI" id="CHEBI:57692"/>
    </cofactor>
</comment>
<dbReference type="HOGENOM" id="CLU_021377_7_0_6"/>
<dbReference type="PANTHER" id="PTHR42913:SF3">
    <property type="entry name" value="64 KDA MITOCHONDRIAL NADH DEHYDROGENASE (EUROFUNG)"/>
    <property type="match status" value="1"/>
</dbReference>
<accession>Q2S7W1</accession>
<dbReference type="OrthoDB" id="9781621at2"/>
<dbReference type="GO" id="GO:0003955">
    <property type="term" value="F:NAD(P)H dehydrogenase (quinone) activity"/>
    <property type="evidence" value="ECO:0007669"/>
    <property type="project" value="TreeGrafter"/>
</dbReference>
<keyword evidence="5" id="KW-0560">Oxidoreductase</keyword>
<keyword evidence="8" id="KW-1185">Reference proteome</keyword>
<evidence type="ECO:0000313" key="7">
    <source>
        <dbReference type="EMBL" id="ABC33263.1"/>
    </source>
</evidence>
<name>Q2S7W1_HAHCH</name>
<organism evidence="7 8">
    <name type="scientific">Hahella chejuensis (strain KCTC 2396)</name>
    <dbReference type="NCBI Taxonomy" id="349521"/>
    <lineage>
        <taxon>Bacteria</taxon>
        <taxon>Pseudomonadati</taxon>
        <taxon>Pseudomonadota</taxon>
        <taxon>Gammaproteobacteria</taxon>
        <taxon>Oceanospirillales</taxon>
        <taxon>Hahellaceae</taxon>
        <taxon>Hahella</taxon>
    </lineage>
</organism>
<comment type="similarity">
    <text evidence="2">Belongs to the NADH dehydrogenase family.</text>
</comment>
<dbReference type="FunFam" id="3.50.50.100:FF:000001">
    <property type="entry name" value="NADH dehydrogenase"/>
    <property type="match status" value="1"/>
</dbReference>
<keyword evidence="3" id="KW-0285">Flavoprotein</keyword>
<proteinExistence type="inferred from homology"/>
<dbReference type="GO" id="GO:0019646">
    <property type="term" value="P:aerobic electron transport chain"/>
    <property type="evidence" value="ECO:0007669"/>
    <property type="project" value="TreeGrafter"/>
</dbReference>
<evidence type="ECO:0000256" key="2">
    <source>
        <dbReference type="ARBA" id="ARBA00005272"/>
    </source>
</evidence>
<dbReference type="InterPro" id="IPR051169">
    <property type="entry name" value="NADH-Q_oxidoreductase"/>
</dbReference>
<evidence type="ECO:0000256" key="4">
    <source>
        <dbReference type="ARBA" id="ARBA00022827"/>
    </source>
</evidence>
<dbReference type="eggNOG" id="COG1252">
    <property type="taxonomic scope" value="Bacteria"/>
</dbReference>
<dbReference type="KEGG" id="hch:HCH_06629"/>
<dbReference type="STRING" id="349521.HCH_06629"/>
<evidence type="ECO:0000256" key="1">
    <source>
        <dbReference type="ARBA" id="ARBA00001974"/>
    </source>
</evidence>
<dbReference type="InterPro" id="IPR023753">
    <property type="entry name" value="FAD/NAD-binding_dom"/>
</dbReference>
<gene>
    <name evidence="7" type="ordered locus">HCH_06629</name>
</gene>
<dbReference type="Gene3D" id="3.50.50.100">
    <property type="match status" value="1"/>
</dbReference>
<reference evidence="7 8" key="1">
    <citation type="journal article" date="2005" name="Nucleic Acids Res.">
        <title>Genomic blueprint of Hahella chejuensis, a marine microbe producing an algicidal agent.</title>
        <authorList>
            <person name="Jeong H."/>
            <person name="Yim J.H."/>
            <person name="Lee C."/>
            <person name="Choi S.-H."/>
            <person name="Park Y.K."/>
            <person name="Yoon S.H."/>
            <person name="Hur C.-G."/>
            <person name="Kang H.-Y."/>
            <person name="Kim D."/>
            <person name="Lee H.H."/>
            <person name="Park K.H."/>
            <person name="Park S.-H."/>
            <person name="Park H.-S."/>
            <person name="Lee H.K."/>
            <person name="Oh T.K."/>
            <person name="Kim J.F."/>
        </authorList>
    </citation>
    <scope>NUCLEOTIDE SEQUENCE [LARGE SCALE GENOMIC DNA]</scope>
    <source>
        <strain evidence="7 8">KCTC 2396</strain>
    </source>
</reference>
<evidence type="ECO:0000256" key="3">
    <source>
        <dbReference type="ARBA" id="ARBA00022630"/>
    </source>
</evidence>
<evidence type="ECO:0000256" key="5">
    <source>
        <dbReference type="ARBA" id="ARBA00023002"/>
    </source>
</evidence>
<protein>
    <submittedName>
        <fullName evidence="7">NADH dehydrogenase, FAD-containing subunit</fullName>
    </submittedName>
</protein>
<keyword evidence="4" id="KW-0274">FAD</keyword>
<feature type="domain" description="FAD/NAD(P)-binding" evidence="6">
    <location>
        <begin position="5"/>
        <end position="337"/>
    </location>
</feature>
<dbReference type="RefSeq" id="WP_011400315.1">
    <property type="nucleotide sequence ID" value="NC_007645.1"/>
</dbReference>
<dbReference type="PRINTS" id="PR00368">
    <property type="entry name" value="FADPNR"/>
</dbReference>